<reference evidence="2" key="1">
    <citation type="journal article" date="2020" name="mSystems">
        <title>Genome- and Community-Level Interaction Insights into Carbon Utilization and Element Cycling Functions of Hydrothermarchaeota in Hydrothermal Sediment.</title>
        <authorList>
            <person name="Zhou Z."/>
            <person name="Liu Y."/>
            <person name="Xu W."/>
            <person name="Pan J."/>
            <person name="Luo Z.H."/>
            <person name="Li M."/>
        </authorList>
    </citation>
    <scope>NUCLEOTIDE SEQUENCE [LARGE SCALE GENOMIC DNA]</scope>
    <source>
        <strain evidence="2">HyVt-458</strain>
    </source>
</reference>
<dbReference type="EMBL" id="DRLF01000272">
    <property type="protein sequence ID" value="HEC06727.1"/>
    <property type="molecule type" value="Genomic_DNA"/>
</dbReference>
<sequence>MGDFVNSKSMLTPAMAALGVTMMSGVLAGQFGLPGKWTGLIFSFILGTVVFADRETPIIQRALFYVINSLTIYTMAIGINEAGVAAMSAHPAVPDACRAVVEEGAGKGFFSPWFRSY</sequence>
<accession>A0A831RVD4</accession>
<dbReference type="Proteomes" id="UP000886339">
    <property type="component" value="Unassembled WGS sequence"/>
</dbReference>
<organism evidence="2">
    <name type="scientific">Thiolapillus brandeum</name>
    <dbReference type="NCBI Taxonomy" id="1076588"/>
    <lineage>
        <taxon>Bacteria</taxon>
        <taxon>Pseudomonadati</taxon>
        <taxon>Pseudomonadota</taxon>
        <taxon>Gammaproteobacteria</taxon>
        <taxon>Chromatiales</taxon>
        <taxon>Sedimenticolaceae</taxon>
        <taxon>Thiolapillus</taxon>
    </lineage>
</organism>
<dbReference type="AlphaFoldDB" id="A0A831RVD4"/>
<proteinExistence type="predicted"/>
<feature type="transmembrane region" description="Helical" evidence="1">
    <location>
        <begin position="37"/>
        <end position="53"/>
    </location>
</feature>
<keyword evidence="1" id="KW-0472">Membrane</keyword>
<keyword evidence="1" id="KW-1133">Transmembrane helix</keyword>
<keyword evidence="1" id="KW-0812">Transmembrane</keyword>
<comment type="caution">
    <text evidence="2">The sequence shown here is derived from an EMBL/GenBank/DDBJ whole genome shotgun (WGS) entry which is preliminary data.</text>
</comment>
<feature type="transmembrane region" description="Helical" evidence="1">
    <location>
        <begin position="62"/>
        <end position="79"/>
    </location>
</feature>
<name>A0A831RVD4_9GAMM</name>
<evidence type="ECO:0000313" key="2">
    <source>
        <dbReference type="EMBL" id="HEC06727.1"/>
    </source>
</evidence>
<gene>
    <name evidence="2" type="ORF">ENJ12_07740</name>
</gene>
<evidence type="ECO:0000256" key="1">
    <source>
        <dbReference type="SAM" id="Phobius"/>
    </source>
</evidence>
<protein>
    <submittedName>
        <fullName evidence="2">Uncharacterized protein</fullName>
    </submittedName>
</protein>